<gene>
    <name evidence="2" type="ORF">LCGC14_2893130</name>
</gene>
<feature type="non-terminal residue" evidence="2">
    <location>
        <position position="265"/>
    </location>
</feature>
<feature type="region of interest" description="Disordered" evidence="1">
    <location>
        <begin position="114"/>
        <end position="134"/>
    </location>
</feature>
<proteinExistence type="predicted"/>
<protein>
    <submittedName>
        <fullName evidence="2">Uncharacterized protein</fullName>
    </submittedName>
</protein>
<dbReference type="AlphaFoldDB" id="A0A0F9A4J5"/>
<dbReference type="EMBL" id="LAZR01056759">
    <property type="protein sequence ID" value="KKK73509.1"/>
    <property type="molecule type" value="Genomic_DNA"/>
</dbReference>
<accession>A0A0F9A4J5</accession>
<organism evidence="2">
    <name type="scientific">marine sediment metagenome</name>
    <dbReference type="NCBI Taxonomy" id="412755"/>
    <lineage>
        <taxon>unclassified sequences</taxon>
        <taxon>metagenomes</taxon>
        <taxon>ecological metagenomes</taxon>
    </lineage>
</organism>
<feature type="compositionally biased region" description="Polar residues" evidence="1">
    <location>
        <begin position="124"/>
        <end position="134"/>
    </location>
</feature>
<evidence type="ECO:0000313" key="2">
    <source>
        <dbReference type="EMBL" id="KKK73509.1"/>
    </source>
</evidence>
<reference evidence="2" key="1">
    <citation type="journal article" date="2015" name="Nature">
        <title>Complex archaea that bridge the gap between prokaryotes and eukaryotes.</title>
        <authorList>
            <person name="Spang A."/>
            <person name="Saw J.H."/>
            <person name="Jorgensen S.L."/>
            <person name="Zaremba-Niedzwiedzka K."/>
            <person name="Martijn J."/>
            <person name="Lind A.E."/>
            <person name="van Eijk R."/>
            <person name="Schleper C."/>
            <person name="Guy L."/>
            <person name="Ettema T.J."/>
        </authorList>
    </citation>
    <scope>NUCLEOTIDE SEQUENCE</scope>
</reference>
<sequence>MASPIPLCLILRNTFSWRGLLETQQRKVGGWRPRRSLASRFLVDVLSFGLHKRSVDTIGWPAATLILRGGTCVKLGPSSDLPNRRTRKSPAHVQGCDLKVAGVTRWGFSPPASTSEYRRGIKGPTTTASDLNNSTTPQLELLSSWTVPGPPATFRGGSLHSSKSRTSPVWPRNSIHPPQASQNHPFAHLSVIPAPLPRSSLVVTAKKVNFSLAPVEVVTYRLVCSPIGDTKKTRKIRFNEEKRSPQMSFTDWLWLVRLIIEILKL</sequence>
<evidence type="ECO:0000256" key="1">
    <source>
        <dbReference type="SAM" id="MobiDB-lite"/>
    </source>
</evidence>
<name>A0A0F9A4J5_9ZZZZ</name>
<comment type="caution">
    <text evidence="2">The sequence shown here is derived from an EMBL/GenBank/DDBJ whole genome shotgun (WGS) entry which is preliminary data.</text>
</comment>